<sequence length="602" mass="63700">MAAAASAAAAAAALAVAAAAAAAAAAVVAAEAAAAAAEAAVKRRRAKRTNWRREREKRMRVVWIRVVVVGCIVGCLLMVGSPAVAQLPEELRVDVYLKDADLLTATRALTQKTGLQFLVEPSSEPFGKITLKLDQVSPEDAIKYICQAAGARFKRDENGVYIIGHNRPEPTEAKAPQAPAPEPDRVVRRIRLMKADAFDVYQQLQSRVPDPNRMFKAMNEFRNVNRLDPYGKTMPTLGNTEIVSYPVGQSSFPAPRTGLDSNAKDIVLPGESANQFETGGGSANQGGFGGTGQGGVGGAGGGQGGFGGQAGGGGQAGLQGGRGLIPASIDFLTYDPTDNSLVVRGLESDIALLQSNINLFDVAPKQVLVKVEFVTTSSSVAKSLGYDVAYQRGSVFFGTQPGTFARASDPIFLTYGFGNITMRMRALLSEGYGKVVNAPIIRTLNNQPAQMTNTVTTTVFSSTVVSTPSGNITTTNLTPLTITTGLQVNPRINGDGTVTMAMNPTIQDFGQTRRGPNGQEVPDQLAQTIQVVARVRDGETIVLGGLNRKTDTGSMARFPLLSDLPIIGQFFRSSNRDNNRSELLIFVTPTIVKDDENLGLGP</sequence>
<dbReference type="Pfam" id="PF00263">
    <property type="entry name" value="Secretin"/>
    <property type="match status" value="1"/>
</dbReference>
<dbReference type="PANTHER" id="PTHR30332:SF24">
    <property type="entry name" value="SECRETIN GSPD-RELATED"/>
    <property type="match status" value="1"/>
</dbReference>
<evidence type="ECO:0000256" key="4">
    <source>
        <dbReference type="RuleBase" id="RU004003"/>
    </source>
</evidence>
<protein>
    <recommendedName>
        <fullName evidence="8">Type II/III secretion system secretin-like domain-containing protein</fullName>
    </recommendedName>
</protein>
<dbReference type="InterPro" id="IPR004846">
    <property type="entry name" value="T2SS/T3SS_dom"/>
</dbReference>
<keyword evidence="6" id="KW-1133">Transmembrane helix</keyword>
<evidence type="ECO:0000256" key="6">
    <source>
        <dbReference type="SAM" id="Phobius"/>
    </source>
</evidence>
<name>A0A931LQ95_FIMGI</name>
<feature type="chain" id="PRO_5037896946" description="Type II/III secretion system secretin-like domain-containing protein" evidence="7">
    <location>
        <begin position="30"/>
        <end position="602"/>
    </location>
</feature>
<dbReference type="PANTHER" id="PTHR30332">
    <property type="entry name" value="PROBABLE GENERAL SECRETION PATHWAY PROTEIN D"/>
    <property type="match status" value="1"/>
</dbReference>
<reference evidence="9" key="1">
    <citation type="submission" date="2020-07" db="EMBL/GenBank/DDBJ databases">
        <title>Huge and variable diversity of episymbiotic CPR bacteria and DPANN archaea in groundwater ecosystems.</title>
        <authorList>
            <person name="He C.Y."/>
            <person name="Keren R."/>
            <person name="Whittaker M."/>
            <person name="Farag I.F."/>
            <person name="Doudna J."/>
            <person name="Cate J.H.D."/>
            <person name="Banfield J.F."/>
        </authorList>
    </citation>
    <scope>NUCLEOTIDE SEQUENCE</scope>
    <source>
        <strain evidence="9">NC_groundwater_17_Pr7_B-0.1um_64_12</strain>
    </source>
</reference>
<feature type="region of interest" description="Disordered" evidence="5">
    <location>
        <begin position="286"/>
        <end position="314"/>
    </location>
</feature>
<evidence type="ECO:0000256" key="1">
    <source>
        <dbReference type="ARBA" id="ARBA00004370"/>
    </source>
</evidence>
<comment type="caution">
    <text evidence="9">The sequence shown here is derived from an EMBL/GenBank/DDBJ whole genome shotgun (WGS) entry which is preliminary data.</text>
</comment>
<dbReference type="InterPro" id="IPR001775">
    <property type="entry name" value="GspD/PilQ"/>
</dbReference>
<proteinExistence type="inferred from homology"/>
<comment type="subcellular location">
    <subcellularLocation>
        <location evidence="1">Membrane</location>
    </subcellularLocation>
</comment>
<evidence type="ECO:0000259" key="8">
    <source>
        <dbReference type="Pfam" id="PF00263"/>
    </source>
</evidence>
<feature type="domain" description="Type II/III secretion system secretin-like" evidence="8">
    <location>
        <begin position="426"/>
        <end position="593"/>
    </location>
</feature>
<evidence type="ECO:0000256" key="3">
    <source>
        <dbReference type="ARBA" id="ARBA00023136"/>
    </source>
</evidence>
<comment type="similarity">
    <text evidence="4">Belongs to the bacterial secretin family.</text>
</comment>
<dbReference type="GO" id="GO:0009306">
    <property type="term" value="P:protein secretion"/>
    <property type="evidence" value="ECO:0007669"/>
    <property type="project" value="InterPro"/>
</dbReference>
<keyword evidence="6" id="KW-0812">Transmembrane</keyword>
<dbReference type="InterPro" id="IPR050810">
    <property type="entry name" value="Bact_Secretion_Sys_Channel"/>
</dbReference>
<evidence type="ECO:0000256" key="5">
    <source>
        <dbReference type="SAM" id="MobiDB-lite"/>
    </source>
</evidence>
<dbReference type="EMBL" id="JACOSL010000001">
    <property type="protein sequence ID" value="MBI1755480.1"/>
    <property type="molecule type" value="Genomic_DNA"/>
</dbReference>
<dbReference type="PRINTS" id="PR00811">
    <property type="entry name" value="BCTERIALGSPD"/>
</dbReference>
<gene>
    <name evidence="9" type="ORF">HYR64_00040</name>
</gene>
<dbReference type="AlphaFoldDB" id="A0A931LQ95"/>
<keyword evidence="3 6" id="KW-0472">Membrane</keyword>
<evidence type="ECO:0000313" key="9">
    <source>
        <dbReference type="EMBL" id="MBI1755480.1"/>
    </source>
</evidence>
<evidence type="ECO:0000256" key="2">
    <source>
        <dbReference type="ARBA" id="ARBA00022729"/>
    </source>
</evidence>
<dbReference type="GO" id="GO:0015627">
    <property type="term" value="C:type II protein secretion system complex"/>
    <property type="evidence" value="ECO:0007669"/>
    <property type="project" value="TreeGrafter"/>
</dbReference>
<evidence type="ECO:0000256" key="7">
    <source>
        <dbReference type="SAM" id="SignalP"/>
    </source>
</evidence>
<keyword evidence="2 7" id="KW-0732">Signal</keyword>
<evidence type="ECO:0000313" key="10">
    <source>
        <dbReference type="Proteomes" id="UP000727962"/>
    </source>
</evidence>
<dbReference type="Proteomes" id="UP000727962">
    <property type="component" value="Unassembled WGS sequence"/>
</dbReference>
<organism evidence="9 10">
    <name type="scientific">Fimbriimonas ginsengisoli</name>
    <dbReference type="NCBI Taxonomy" id="1005039"/>
    <lineage>
        <taxon>Bacteria</taxon>
        <taxon>Bacillati</taxon>
        <taxon>Armatimonadota</taxon>
        <taxon>Fimbriimonadia</taxon>
        <taxon>Fimbriimonadales</taxon>
        <taxon>Fimbriimonadaceae</taxon>
        <taxon>Fimbriimonas</taxon>
    </lineage>
</organism>
<feature type="transmembrane region" description="Helical" evidence="6">
    <location>
        <begin position="63"/>
        <end position="85"/>
    </location>
</feature>
<accession>A0A931LQ95</accession>
<feature type="signal peptide" evidence="7">
    <location>
        <begin position="1"/>
        <end position="29"/>
    </location>
</feature>